<name>A0A4Z0CEC3_9BURK</name>
<dbReference type="Gene3D" id="2.40.50.100">
    <property type="match status" value="1"/>
</dbReference>
<feature type="domain" description="Multidrug resistance protein MdtA-like barrel-sandwich hybrid" evidence="1">
    <location>
        <begin position="55"/>
        <end position="201"/>
    </location>
</feature>
<accession>A0A4Z0CEC3</accession>
<dbReference type="EMBL" id="SMLK01000001">
    <property type="protein sequence ID" value="TFZ08765.1"/>
    <property type="molecule type" value="Genomic_DNA"/>
</dbReference>
<dbReference type="Pfam" id="PF25917">
    <property type="entry name" value="BSH_RND"/>
    <property type="match status" value="1"/>
</dbReference>
<dbReference type="PANTHER" id="PTHR30469">
    <property type="entry name" value="MULTIDRUG RESISTANCE PROTEIN MDTA"/>
    <property type="match status" value="1"/>
</dbReference>
<dbReference type="GO" id="GO:1990281">
    <property type="term" value="C:efflux pump complex"/>
    <property type="evidence" value="ECO:0007669"/>
    <property type="project" value="TreeGrafter"/>
</dbReference>
<dbReference type="Gene3D" id="1.10.287.470">
    <property type="entry name" value="Helix hairpin bin"/>
    <property type="match status" value="1"/>
</dbReference>
<sequence length="302" mass="31290">MRTRTTVLLAALAAALVGCSDSRHPVATAHAQPLTQPRAAAVARGKVEMPGGMLEVAPPVDGVVASVAVAEGAGVRRGDLLLTLDSPAVRQDLATAQAELALAQARQRAQAGRAAPARDLLARWQEAARAGAADPAREEEARQSLREAESGVAVADAEVQLARVRVQAAQSQVDRLRVTAPQDGSVLALPAQPGSRVAAQGGRALAVLLPARPALVRAEVNESFAPAVKAGMKVAVVPDGAAGDGARALAGQVMRISPVWGPSRLDEDAPVRSGQRVLECWIALQQPDALRVGQTVRVTFHE</sequence>
<dbReference type="Gene3D" id="2.40.30.170">
    <property type="match status" value="1"/>
</dbReference>
<organism evidence="2 3">
    <name type="scientific">Ramlibacter humi</name>
    <dbReference type="NCBI Taxonomy" id="2530451"/>
    <lineage>
        <taxon>Bacteria</taxon>
        <taxon>Pseudomonadati</taxon>
        <taxon>Pseudomonadota</taxon>
        <taxon>Betaproteobacteria</taxon>
        <taxon>Burkholderiales</taxon>
        <taxon>Comamonadaceae</taxon>
        <taxon>Ramlibacter</taxon>
    </lineage>
</organism>
<evidence type="ECO:0000313" key="2">
    <source>
        <dbReference type="EMBL" id="TFZ08765.1"/>
    </source>
</evidence>
<evidence type="ECO:0000259" key="1">
    <source>
        <dbReference type="Pfam" id="PF25917"/>
    </source>
</evidence>
<dbReference type="PROSITE" id="PS51257">
    <property type="entry name" value="PROKAR_LIPOPROTEIN"/>
    <property type="match status" value="1"/>
</dbReference>
<protein>
    <submittedName>
        <fullName evidence="2">HlyD family efflux transporter periplasmic adaptor subunit</fullName>
    </submittedName>
</protein>
<dbReference type="PANTHER" id="PTHR30469:SF15">
    <property type="entry name" value="HLYD FAMILY OF SECRETION PROTEINS"/>
    <property type="match status" value="1"/>
</dbReference>
<dbReference type="OrthoDB" id="8794034at2"/>
<proteinExistence type="predicted"/>
<keyword evidence="3" id="KW-1185">Reference proteome</keyword>
<reference evidence="2 3" key="1">
    <citation type="submission" date="2019-03" db="EMBL/GenBank/DDBJ databases">
        <title>Ramlibacter sp. 18x22-1, whole genome shotgun sequence.</title>
        <authorList>
            <person name="Zhang X."/>
            <person name="Feng G."/>
            <person name="Zhu H."/>
        </authorList>
    </citation>
    <scope>NUCLEOTIDE SEQUENCE [LARGE SCALE GENOMIC DNA]</scope>
    <source>
        <strain evidence="2 3">18x22-1</strain>
    </source>
</reference>
<dbReference type="InterPro" id="IPR058625">
    <property type="entry name" value="MdtA-like_BSH"/>
</dbReference>
<dbReference type="GO" id="GO:0015562">
    <property type="term" value="F:efflux transmembrane transporter activity"/>
    <property type="evidence" value="ECO:0007669"/>
    <property type="project" value="TreeGrafter"/>
</dbReference>
<dbReference type="AlphaFoldDB" id="A0A4Z0CEC3"/>
<gene>
    <name evidence="2" type="ORF">EZ216_06370</name>
</gene>
<dbReference type="SUPFAM" id="SSF111369">
    <property type="entry name" value="HlyD-like secretion proteins"/>
    <property type="match status" value="1"/>
</dbReference>
<comment type="caution">
    <text evidence="2">The sequence shown here is derived from an EMBL/GenBank/DDBJ whole genome shotgun (WGS) entry which is preliminary data.</text>
</comment>
<evidence type="ECO:0000313" key="3">
    <source>
        <dbReference type="Proteomes" id="UP000297839"/>
    </source>
</evidence>
<dbReference type="Proteomes" id="UP000297839">
    <property type="component" value="Unassembled WGS sequence"/>
</dbReference>
<dbReference type="RefSeq" id="WP_135248852.1">
    <property type="nucleotide sequence ID" value="NZ_SMLK01000001.1"/>
</dbReference>